<comment type="subcellular location">
    <subcellularLocation>
        <location evidence="1">Membrane</location>
        <topology evidence="1">Multi-pass membrane protein</topology>
    </subcellularLocation>
</comment>
<dbReference type="SUPFAM" id="SSF81660">
    <property type="entry name" value="Metal cation-transporting ATPase, ATP-binding domain N"/>
    <property type="match status" value="1"/>
</dbReference>
<keyword evidence="4" id="KW-0067">ATP-binding</keyword>
<keyword evidence="5" id="KW-1278">Translocase</keyword>
<keyword evidence="3" id="KW-0547">Nucleotide-binding</keyword>
<dbReference type="Gene3D" id="1.20.1110.10">
    <property type="entry name" value="Calcium-transporting ATPase, transmembrane domain"/>
    <property type="match status" value="1"/>
</dbReference>
<reference evidence="8 9" key="1">
    <citation type="submission" date="2023-05" db="EMBL/GenBank/DDBJ databases">
        <title>B98-5 Cell Line De Novo Hybrid Assembly: An Optical Mapping Approach.</title>
        <authorList>
            <person name="Kananen K."/>
            <person name="Auerbach J.A."/>
            <person name="Kautto E."/>
            <person name="Blachly J.S."/>
        </authorList>
    </citation>
    <scope>NUCLEOTIDE SEQUENCE [LARGE SCALE GENOMIC DNA]</scope>
    <source>
        <strain evidence="8">B95-8</strain>
        <tissue evidence="8">Cell line</tissue>
    </source>
</reference>
<evidence type="ECO:0000256" key="4">
    <source>
        <dbReference type="ARBA" id="ARBA00022840"/>
    </source>
</evidence>
<gene>
    <name evidence="8" type="primary">ATP2C2_1</name>
    <name evidence="8" type="ORF">P7K49_036857</name>
</gene>
<dbReference type="EMBL" id="JASSZA010000021">
    <property type="protein sequence ID" value="KAK2085557.1"/>
    <property type="molecule type" value="Genomic_DNA"/>
</dbReference>
<sequence length="217" mass="23460">MVTLVLGVLRMAKKRVIVKKLPIVETLGCCSVLCSDKTGTLTANEMTVTQLVTSDGLHAEVSGVGYDGQGTVCLLPSKEVIKEFSNVSVGKLVEAGCVANNAVIRKNAVMGQPTEGALMALAMKDQEDIYFMKGALEEVIRYCTTYNNGGIPLPLTPQQRSFCLQEEKRMGSLGLRERHLSQGVRQHADSNHACLEPDGQMKGREAPTLPQLVIDPC</sequence>
<dbReference type="Gene3D" id="3.40.50.1000">
    <property type="entry name" value="HAD superfamily/HAD-like"/>
    <property type="match status" value="1"/>
</dbReference>
<dbReference type="SUPFAM" id="SSF81665">
    <property type="entry name" value="Calcium ATPase, transmembrane domain M"/>
    <property type="match status" value="1"/>
</dbReference>
<dbReference type="InterPro" id="IPR023299">
    <property type="entry name" value="ATPase_P-typ_cyto_dom_N"/>
</dbReference>
<proteinExistence type="predicted"/>
<keyword evidence="9" id="KW-1185">Reference proteome</keyword>
<accession>A0ABQ9TLC0</accession>
<keyword evidence="2" id="KW-0812">Transmembrane</keyword>
<dbReference type="Gene3D" id="3.40.1110.10">
    <property type="entry name" value="Calcium-transporting ATPase, cytoplasmic domain N"/>
    <property type="match status" value="2"/>
</dbReference>
<evidence type="ECO:0000256" key="6">
    <source>
        <dbReference type="ARBA" id="ARBA00022989"/>
    </source>
</evidence>
<keyword evidence="6" id="KW-1133">Transmembrane helix</keyword>
<dbReference type="InterPro" id="IPR018303">
    <property type="entry name" value="ATPase_P-typ_P_site"/>
</dbReference>
<keyword evidence="7" id="KW-0472">Membrane</keyword>
<evidence type="ECO:0000256" key="7">
    <source>
        <dbReference type="ARBA" id="ARBA00023136"/>
    </source>
</evidence>
<evidence type="ECO:0000313" key="8">
    <source>
        <dbReference type="EMBL" id="KAK2085557.1"/>
    </source>
</evidence>
<protein>
    <submittedName>
        <fullName evidence="8">Calcium-transporting ATPase type 2C member 2</fullName>
    </submittedName>
</protein>
<organism evidence="8 9">
    <name type="scientific">Saguinus oedipus</name>
    <name type="common">Cotton-top tamarin</name>
    <name type="synonym">Oedipomidas oedipus</name>
    <dbReference type="NCBI Taxonomy" id="9490"/>
    <lineage>
        <taxon>Eukaryota</taxon>
        <taxon>Metazoa</taxon>
        <taxon>Chordata</taxon>
        <taxon>Craniata</taxon>
        <taxon>Vertebrata</taxon>
        <taxon>Euteleostomi</taxon>
        <taxon>Mammalia</taxon>
        <taxon>Eutheria</taxon>
        <taxon>Euarchontoglires</taxon>
        <taxon>Primates</taxon>
        <taxon>Haplorrhini</taxon>
        <taxon>Platyrrhini</taxon>
        <taxon>Cebidae</taxon>
        <taxon>Callitrichinae</taxon>
        <taxon>Saguinus</taxon>
    </lineage>
</organism>
<dbReference type="Proteomes" id="UP001266305">
    <property type="component" value="Unassembled WGS sequence"/>
</dbReference>
<dbReference type="InterPro" id="IPR023214">
    <property type="entry name" value="HAD_sf"/>
</dbReference>
<evidence type="ECO:0000256" key="1">
    <source>
        <dbReference type="ARBA" id="ARBA00004141"/>
    </source>
</evidence>
<evidence type="ECO:0000313" key="9">
    <source>
        <dbReference type="Proteomes" id="UP001266305"/>
    </source>
</evidence>
<dbReference type="InterPro" id="IPR023298">
    <property type="entry name" value="ATPase_P-typ_TM_dom_sf"/>
</dbReference>
<dbReference type="Pfam" id="PF13246">
    <property type="entry name" value="Cation_ATPase"/>
    <property type="match status" value="1"/>
</dbReference>
<dbReference type="PANTHER" id="PTHR42861">
    <property type="entry name" value="CALCIUM-TRANSPORTING ATPASE"/>
    <property type="match status" value="1"/>
</dbReference>
<comment type="caution">
    <text evidence="8">The sequence shown here is derived from an EMBL/GenBank/DDBJ whole genome shotgun (WGS) entry which is preliminary data.</text>
</comment>
<evidence type="ECO:0000256" key="2">
    <source>
        <dbReference type="ARBA" id="ARBA00022692"/>
    </source>
</evidence>
<evidence type="ECO:0000256" key="5">
    <source>
        <dbReference type="ARBA" id="ARBA00022967"/>
    </source>
</evidence>
<evidence type="ECO:0000256" key="3">
    <source>
        <dbReference type="ARBA" id="ARBA00022741"/>
    </source>
</evidence>
<name>A0ABQ9TLC0_SAGOE</name>
<dbReference type="PROSITE" id="PS00154">
    <property type="entry name" value="ATPASE_E1_E2"/>
    <property type="match status" value="1"/>
</dbReference>